<keyword evidence="14" id="KW-1185">Reference proteome</keyword>
<dbReference type="Gene3D" id="3.40.50.300">
    <property type="entry name" value="P-loop containing nucleotide triphosphate hydrolases"/>
    <property type="match status" value="1"/>
</dbReference>
<dbReference type="PROSITE" id="PS00856">
    <property type="entry name" value="GUANYLATE_KINASE_1"/>
    <property type="match status" value="1"/>
</dbReference>
<evidence type="ECO:0000256" key="5">
    <source>
        <dbReference type="ARBA" id="ARBA00022679"/>
    </source>
</evidence>
<dbReference type="InterPro" id="IPR008144">
    <property type="entry name" value="Guanylate_kin-like_dom"/>
</dbReference>
<dbReference type="Gene3D" id="3.30.63.10">
    <property type="entry name" value="Guanylate Kinase phosphate binding domain"/>
    <property type="match status" value="1"/>
</dbReference>
<gene>
    <name evidence="11" type="primary">gmk</name>
    <name evidence="13" type="ORF">GFC01_16650</name>
</gene>
<dbReference type="HAMAP" id="MF_00328">
    <property type="entry name" value="Guanylate_kinase"/>
    <property type="match status" value="1"/>
</dbReference>
<comment type="catalytic activity">
    <reaction evidence="10 11">
        <text>GMP + ATP = GDP + ADP</text>
        <dbReference type="Rhea" id="RHEA:20780"/>
        <dbReference type="ChEBI" id="CHEBI:30616"/>
        <dbReference type="ChEBI" id="CHEBI:58115"/>
        <dbReference type="ChEBI" id="CHEBI:58189"/>
        <dbReference type="ChEBI" id="CHEBI:456216"/>
        <dbReference type="EC" id="2.7.4.8"/>
    </reaction>
</comment>
<evidence type="ECO:0000256" key="4">
    <source>
        <dbReference type="ARBA" id="ARBA00016296"/>
    </source>
</evidence>
<dbReference type="PANTHER" id="PTHR23117">
    <property type="entry name" value="GUANYLATE KINASE-RELATED"/>
    <property type="match status" value="1"/>
</dbReference>
<keyword evidence="8 11" id="KW-0067">ATP-binding</keyword>
<accession>A0A6N7IUQ8</accession>
<evidence type="ECO:0000256" key="10">
    <source>
        <dbReference type="ARBA" id="ARBA00048594"/>
    </source>
</evidence>
<sequence length="198" mass="22173">MDGVLLVLSGPSGAGKGTVCRVLLEKQPGLHLSVSATTRQPRSGEVDGVNYFFVSEEQFKNMVAGQELLEWARVYNHYYGTPVRAVQQALARGEDVLLEIDVQGGLQVKEKFPMAVLIFLLPPSRAELAARLKGRGTDSMEEIERRLQWADTELQYLERYDYVVINRQVAEAVVTIQAILTAEKCRPRRVKLDPSWVG</sequence>
<evidence type="ECO:0000259" key="12">
    <source>
        <dbReference type="PROSITE" id="PS50052"/>
    </source>
</evidence>
<dbReference type="GO" id="GO:0005524">
    <property type="term" value="F:ATP binding"/>
    <property type="evidence" value="ECO:0007669"/>
    <property type="project" value="UniProtKB-UniRule"/>
</dbReference>
<organism evidence="13 14">
    <name type="scientific">Desulfofundulus thermobenzoicus</name>
    <dbReference type="NCBI Taxonomy" id="29376"/>
    <lineage>
        <taxon>Bacteria</taxon>
        <taxon>Bacillati</taxon>
        <taxon>Bacillota</taxon>
        <taxon>Clostridia</taxon>
        <taxon>Eubacteriales</taxon>
        <taxon>Peptococcaceae</taxon>
        <taxon>Desulfofundulus</taxon>
    </lineage>
</organism>
<comment type="caution">
    <text evidence="13">The sequence shown here is derived from an EMBL/GenBank/DDBJ whole genome shotgun (WGS) entry which is preliminary data.</text>
</comment>
<dbReference type="AlphaFoldDB" id="A0A6N7IUQ8"/>
<keyword evidence="6 11" id="KW-0547">Nucleotide-binding</keyword>
<dbReference type="RefSeq" id="WP_152948308.1">
    <property type="nucleotide sequence ID" value="NZ_WHYR01000073.1"/>
</dbReference>
<keyword evidence="5 11" id="KW-0808">Transferase</keyword>
<evidence type="ECO:0000256" key="2">
    <source>
        <dbReference type="ARBA" id="ARBA00005790"/>
    </source>
</evidence>
<dbReference type="FunFam" id="3.30.63.10:FF:000002">
    <property type="entry name" value="Guanylate kinase 1"/>
    <property type="match status" value="1"/>
</dbReference>
<dbReference type="InterPro" id="IPR027417">
    <property type="entry name" value="P-loop_NTPase"/>
</dbReference>
<dbReference type="InterPro" id="IPR020590">
    <property type="entry name" value="Guanylate_kinase_CS"/>
</dbReference>
<dbReference type="PROSITE" id="PS50052">
    <property type="entry name" value="GUANYLATE_KINASE_2"/>
    <property type="match status" value="1"/>
</dbReference>
<dbReference type="SMART" id="SM00072">
    <property type="entry name" value="GuKc"/>
    <property type="match status" value="1"/>
</dbReference>
<keyword evidence="11" id="KW-0963">Cytoplasm</keyword>
<protein>
    <recommendedName>
        <fullName evidence="4 11">Guanylate kinase</fullName>
        <ecNumber evidence="3 11">2.7.4.8</ecNumber>
    </recommendedName>
    <alternativeName>
        <fullName evidence="9 11">GMP kinase</fullName>
    </alternativeName>
</protein>
<dbReference type="InterPro" id="IPR008145">
    <property type="entry name" value="GK/Ca_channel_bsu"/>
</dbReference>
<proteinExistence type="inferred from homology"/>
<name>A0A6N7IUQ8_9FIRM</name>
<evidence type="ECO:0000256" key="1">
    <source>
        <dbReference type="ARBA" id="ARBA00003531"/>
    </source>
</evidence>
<dbReference type="OrthoDB" id="9808150at2"/>
<dbReference type="PANTHER" id="PTHR23117:SF13">
    <property type="entry name" value="GUANYLATE KINASE"/>
    <property type="match status" value="1"/>
</dbReference>
<dbReference type="EMBL" id="WHYR01000073">
    <property type="protein sequence ID" value="MQL53855.1"/>
    <property type="molecule type" value="Genomic_DNA"/>
</dbReference>
<dbReference type="Pfam" id="PF00625">
    <property type="entry name" value="Guanylate_kin"/>
    <property type="match status" value="1"/>
</dbReference>
<dbReference type="SUPFAM" id="SSF52540">
    <property type="entry name" value="P-loop containing nucleoside triphosphate hydrolases"/>
    <property type="match status" value="1"/>
</dbReference>
<keyword evidence="7 11" id="KW-0418">Kinase</keyword>
<evidence type="ECO:0000313" key="14">
    <source>
        <dbReference type="Proteomes" id="UP000441717"/>
    </source>
</evidence>
<evidence type="ECO:0000256" key="7">
    <source>
        <dbReference type="ARBA" id="ARBA00022777"/>
    </source>
</evidence>
<dbReference type="GO" id="GO:0004385">
    <property type="term" value="F:GMP kinase activity"/>
    <property type="evidence" value="ECO:0007669"/>
    <property type="project" value="UniProtKB-UniRule"/>
</dbReference>
<dbReference type="GO" id="GO:0005829">
    <property type="term" value="C:cytosol"/>
    <property type="evidence" value="ECO:0007669"/>
    <property type="project" value="TreeGrafter"/>
</dbReference>
<evidence type="ECO:0000256" key="8">
    <source>
        <dbReference type="ARBA" id="ARBA00022840"/>
    </source>
</evidence>
<dbReference type="EC" id="2.7.4.8" evidence="3 11"/>
<feature type="domain" description="Guanylate kinase-like" evidence="12">
    <location>
        <begin position="3"/>
        <end position="181"/>
    </location>
</feature>
<comment type="function">
    <text evidence="1 11">Essential for recycling GMP and indirectly, cGMP.</text>
</comment>
<comment type="similarity">
    <text evidence="2 11">Belongs to the guanylate kinase family.</text>
</comment>
<comment type="subcellular location">
    <subcellularLocation>
        <location evidence="11">Cytoplasm</location>
    </subcellularLocation>
</comment>
<dbReference type="Proteomes" id="UP000441717">
    <property type="component" value="Unassembled WGS sequence"/>
</dbReference>
<dbReference type="NCBIfam" id="TIGR03263">
    <property type="entry name" value="guanyl_kin"/>
    <property type="match status" value="1"/>
</dbReference>
<reference evidence="13 14" key="1">
    <citation type="submission" date="2019-10" db="EMBL/GenBank/DDBJ databases">
        <title>Comparative genomics of sulfur disproportionating microorganisms.</title>
        <authorList>
            <person name="Ward L.M."/>
            <person name="Bertran E."/>
            <person name="Johnston D."/>
        </authorList>
    </citation>
    <scope>NUCLEOTIDE SEQUENCE [LARGE SCALE GENOMIC DNA]</scope>
    <source>
        <strain evidence="13 14">DSM 14055</strain>
    </source>
</reference>
<feature type="binding site" evidence="11">
    <location>
        <begin position="10"/>
        <end position="17"/>
    </location>
    <ligand>
        <name>ATP</name>
        <dbReference type="ChEBI" id="CHEBI:30616"/>
    </ligand>
</feature>
<evidence type="ECO:0000313" key="13">
    <source>
        <dbReference type="EMBL" id="MQL53855.1"/>
    </source>
</evidence>
<dbReference type="CDD" id="cd00071">
    <property type="entry name" value="GMPK"/>
    <property type="match status" value="1"/>
</dbReference>
<dbReference type="InterPro" id="IPR017665">
    <property type="entry name" value="Guanylate_kinase"/>
</dbReference>
<evidence type="ECO:0000256" key="11">
    <source>
        <dbReference type="HAMAP-Rule" id="MF_00328"/>
    </source>
</evidence>
<evidence type="ECO:0000256" key="3">
    <source>
        <dbReference type="ARBA" id="ARBA00012961"/>
    </source>
</evidence>
<evidence type="ECO:0000256" key="6">
    <source>
        <dbReference type="ARBA" id="ARBA00022741"/>
    </source>
</evidence>
<evidence type="ECO:0000256" key="9">
    <source>
        <dbReference type="ARBA" id="ARBA00030128"/>
    </source>
</evidence>